<sequence>MRDIIRLSEAASLGLHALVLLAKPGTGRLTVKEMAEQMGASPAHLSKVVQQLSRLGFVRSKSGPGGGVELQRPPGEISLLQVYEALEGPYRVGGCPLGREVCPFRGCIFGGLFSRVQEQVTDFLEHTTLGDFWGDEKGDM</sequence>
<dbReference type="Proteomes" id="UP000005730">
    <property type="component" value="Chromosome"/>
</dbReference>
<reference evidence="1 2" key="1">
    <citation type="submission" date="2011-10" db="EMBL/GenBank/DDBJ databases">
        <title>The Noncontiguous Finished genome of Thermanaerovibrio velox DSM 12556.</title>
        <authorList>
            <consortium name="US DOE Joint Genome Institute (JGI-PGF)"/>
            <person name="Lucas S."/>
            <person name="Copeland A."/>
            <person name="Lapidus A."/>
            <person name="Glavina del Rio T."/>
            <person name="Dalin E."/>
            <person name="Tice H."/>
            <person name="Bruce D."/>
            <person name="Goodwin L."/>
            <person name="Pitluck S."/>
            <person name="Peters L."/>
            <person name="Mikhailova N."/>
            <person name="Teshima H."/>
            <person name="Kyrpides N."/>
            <person name="Mavromatis K."/>
            <person name="Ivanova N."/>
            <person name="Markowitz V."/>
            <person name="Cheng J.-F."/>
            <person name="Hugenholtz P."/>
            <person name="Woyke T."/>
            <person name="Wu D."/>
            <person name="Spring S."/>
            <person name="Brambilla E.-M."/>
            <person name="Klenk H.-P."/>
            <person name="Eisen J.A."/>
        </authorList>
    </citation>
    <scope>NUCLEOTIDE SEQUENCE [LARGE SCALE GENOMIC DNA]</scope>
    <source>
        <strain evidence="1 2">DSM 12556</strain>
    </source>
</reference>
<dbReference type="NCBIfam" id="TIGR00738">
    <property type="entry name" value="rrf2_super"/>
    <property type="match status" value="1"/>
</dbReference>
<dbReference type="GO" id="GO:0003700">
    <property type="term" value="F:DNA-binding transcription factor activity"/>
    <property type="evidence" value="ECO:0007669"/>
    <property type="project" value="TreeGrafter"/>
</dbReference>
<dbReference type="HOGENOM" id="CLU_107144_1_0_0"/>
<evidence type="ECO:0000313" key="1">
    <source>
        <dbReference type="EMBL" id="EHM10918.1"/>
    </source>
</evidence>
<accession>H0URE9</accession>
<keyword evidence="2" id="KW-1185">Reference proteome</keyword>
<dbReference type="PROSITE" id="PS51197">
    <property type="entry name" value="HTH_RRF2_2"/>
    <property type="match status" value="1"/>
</dbReference>
<dbReference type="AlphaFoldDB" id="H0URE9"/>
<dbReference type="OrthoDB" id="9808360at2"/>
<dbReference type="InterPro" id="IPR000944">
    <property type="entry name" value="Tscrpt_reg_Rrf2"/>
</dbReference>
<protein>
    <submittedName>
        <fullName evidence="1">Putative transcriptional regulator</fullName>
    </submittedName>
</protein>
<dbReference type="Pfam" id="PF02082">
    <property type="entry name" value="Rrf2"/>
    <property type="match status" value="1"/>
</dbReference>
<dbReference type="PANTHER" id="PTHR33221:SF15">
    <property type="entry name" value="HTH-TYPE TRANSCRIPTIONAL REGULATOR YWGB-RELATED"/>
    <property type="match status" value="1"/>
</dbReference>
<name>H0URE9_9BACT</name>
<dbReference type="eggNOG" id="COG1959">
    <property type="taxonomic scope" value="Bacteria"/>
</dbReference>
<dbReference type="Gene3D" id="1.10.10.10">
    <property type="entry name" value="Winged helix-like DNA-binding domain superfamily/Winged helix DNA-binding domain"/>
    <property type="match status" value="1"/>
</dbReference>
<gene>
    <name evidence="1" type="ORF">TheveDRAFT_1800</name>
</gene>
<dbReference type="STRING" id="926567.TheveDRAFT_1800"/>
<dbReference type="RefSeq" id="WP_006584412.1">
    <property type="nucleotide sequence ID" value="NZ_CM001377.1"/>
</dbReference>
<dbReference type="GO" id="GO:0005829">
    <property type="term" value="C:cytosol"/>
    <property type="evidence" value="ECO:0007669"/>
    <property type="project" value="TreeGrafter"/>
</dbReference>
<dbReference type="InterPro" id="IPR036388">
    <property type="entry name" value="WH-like_DNA-bd_sf"/>
</dbReference>
<dbReference type="InterPro" id="IPR036390">
    <property type="entry name" value="WH_DNA-bd_sf"/>
</dbReference>
<dbReference type="SUPFAM" id="SSF46785">
    <property type="entry name" value="Winged helix' DNA-binding domain"/>
    <property type="match status" value="1"/>
</dbReference>
<dbReference type="EMBL" id="CM001377">
    <property type="protein sequence ID" value="EHM10918.1"/>
    <property type="molecule type" value="Genomic_DNA"/>
</dbReference>
<proteinExistence type="predicted"/>
<evidence type="ECO:0000313" key="2">
    <source>
        <dbReference type="Proteomes" id="UP000005730"/>
    </source>
</evidence>
<dbReference type="PANTHER" id="PTHR33221">
    <property type="entry name" value="WINGED HELIX-TURN-HELIX TRANSCRIPTIONAL REGULATOR, RRF2 FAMILY"/>
    <property type="match status" value="1"/>
</dbReference>
<organism evidence="1 2">
    <name type="scientific">Thermanaerovibrio velox DSM 12556</name>
    <dbReference type="NCBI Taxonomy" id="926567"/>
    <lineage>
        <taxon>Bacteria</taxon>
        <taxon>Thermotogati</taxon>
        <taxon>Synergistota</taxon>
        <taxon>Synergistia</taxon>
        <taxon>Synergistales</taxon>
        <taxon>Synergistaceae</taxon>
        <taxon>Thermanaerovibrio</taxon>
    </lineage>
</organism>